<dbReference type="GO" id="GO:0008270">
    <property type="term" value="F:zinc ion binding"/>
    <property type="evidence" value="ECO:0007669"/>
    <property type="project" value="UniProtKB-KW"/>
</dbReference>
<organism evidence="5 6">
    <name type="scientific">Psylliodes chrysocephalus</name>
    <dbReference type="NCBI Taxonomy" id="3402493"/>
    <lineage>
        <taxon>Eukaryota</taxon>
        <taxon>Metazoa</taxon>
        <taxon>Ecdysozoa</taxon>
        <taxon>Arthropoda</taxon>
        <taxon>Hexapoda</taxon>
        <taxon>Insecta</taxon>
        <taxon>Pterygota</taxon>
        <taxon>Neoptera</taxon>
        <taxon>Endopterygota</taxon>
        <taxon>Coleoptera</taxon>
        <taxon>Polyphaga</taxon>
        <taxon>Cucujiformia</taxon>
        <taxon>Chrysomeloidea</taxon>
        <taxon>Chrysomelidae</taxon>
        <taxon>Galerucinae</taxon>
        <taxon>Alticini</taxon>
        <taxon>Psylliodes</taxon>
    </lineage>
</organism>
<dbReference type="InterPro" id="IPR013083">
    <property type="entry name" value="Znf_RING/FYVE/PHD"/>
</dbReference>
<dbReference type="InterPro" id="IPR011011">
    <property type="entry name" value="Znf_FYVE_PHD"/>
</dbReference>
<name>A0A9P0G4L8_9CUCU</name>
<accession>A0A9P0G4L8</accession>
<dbReference type="Pfam" id="PF00628">
    <property type="entry name" value="PHD"/>
    <property type="match status" value="1"/>
</dbReference>
<evidence type="ECO:0000256" key="3">
    <source>
        <dbReference type="ARBA" id="ARBA00022833"/>
    </source>
</evidence>
<protein>
    <recommendedName>
        <fullName evidence="4">Zinc finger PHD-type domain-containing protein</fullName>
    </recommendedName>
</protein>
<dbReference type="AlphaFoldDB" id="A0A9P0G4L8"/>
<dbReference type="SUPFAM" id="SSF57903">
    <property type="entry name" value="FYVE/PHD zinc finger"/>
    <property type="match status" value="1"/>
</dbReference>
<dbReference type="EMBL" id="OV651813">
    <property type="protein sequence ID" value="CAH1099783.1"/>
    <property type="molecule type" value="Genomic_DNA"/>
</dbReference>
<evidence type="ECO:0000313" key="6">
    <source>
        <dbReference type="Proteomes" id="UP001153636"/>
    </source>
</evidence>
<gene>
    <name evidence="5" type="ORF">PSYICH_LOCUS422</name>
</gene>
<evidence type="ECO:0000256" key="2">
    <source>
        <dbReference type="ARBA" id="ARBA00022771"/>
    </source>
</evidence>
<keyword evidence="1" id="KW-0479">Metal-binding</keyword>
<evidence type="ECO:0000313" key="5">
    <source>
        <dbReference type="EMBL" id="CAH1099783.1"/>
    </source>
</evidence>
<keyword evidence="2" id="KW-0863">Zinc-finger</keyword>
<dbReference type="InterPro" id="IPR001965">
    <property type="entry name" value="Znf_PHD"/>
</dbReference>
<dbReference type="Gene3D" id="3.30.40.10">
    <property type="entry name" value="Zinc/RING finger domain, C3HC4 (zinc finger)"/>
    <property type="match status" value="1"/>
</dbReference>
<keyword evidence="6" id="KW-1185">Reference proteome</keyword>
<dbReference type="PROSITE" id="PS01359">
    <property type="entry name" value="ZF_PHD_1"/>
    <property type="match status" value="1"/>
</dbReference>
<dbReference type="Proteomes" id="UP001153636">
    <property type="component" value="Chromosome 1"/>
</dbReference>
<dbReference type="InterPro" id="IPR019787">
    <property type="entry name" value="Znf_PHD-finger"/>
</dbReference>
<evidence type="ECO:0000256" key="1">
    <source>
        <dbReference type="ARBA" id="ARBA00022723"/>
    </source>
</evidence>
<reference evidence="5" key="1">
    <citation type="submission" date="2022-01" db="EMBL/GenBank/DDBJ databases">
        <authorList>
            <person name="King R."/>
        </authorList>
    </citation>
    <scope>NUCLEOTIDE SEQUENCE</scope>
</reference>
<keyword evidence="3" id="KW-0862">Zinc</keyword>
<evidence type="ECO:0000259" key="4">
    <source>
        <dbReference type="SMART" id="SM00249"/>
    </source>
</evidence>
<proteinExistence type="predicted"/>
<sequence length="391" mass="44628">MPESCAKCKLKKREENLVGCEGPCGNWYHPECVLLNDAEFKLLHKSRNLYFICNTCKNKIKIVDKTNNDQFKTKVDDIESNINKMIAEVVTSTIFESFRQEIFQKLESSFVSVEASIKDLISQKLTTPSEPSYSDVANRSKFILQPKNTTQPIAATKAEILRSIDPIKTNINVSNVSTTRQGALVISCDNKDDSSRFQQIINTNLGDKYEMKSISSLHPRIKVTNMSEKFDDPILLDYLKSQNRSCFNENSTIEIIYTKPHKRNSKFFQAVVQVDTATYHKAMKLGKLTVGFDFDCPVYCAVEPRRCYKCWGLHHLASQCTKAEPTCPKCSLNHELKDCKSNTNKCINCTYLVANHNINTSVNHVAWDKDCHYYKRALTMFKNKIVPLPSQ</sequence>
<dbReference type="OrthoDB" id="6774308at2759"/>
<dbReference type="SMART" id="SM00249">
    <property type="entry name" value="PHD"/>
    <property type="match status" value="1"/>
</dbReference>
<feature type="domain" description="Zinc finger PHD-type" evidence="4">
    <location>
        <begin position="4"/>
        <end position="57"/>
    </location>
</feature>
<dbReference type="InterPro" id="IPR019786">
    <property type="entry name" value="Zinc_finger_PHD-type_CS"/>
</dbReference>